<dbReference type="RefSeq" id="WP_182327140.1">
    <property type="nucleotide sequence ID" value="NZ_CP058554.1"/>
</dbReference>
<accession>A0A7G5EFF3</accession>
<dbReference type="InterPro" id="IPR037401">
    <property type="entry name" value="SnoaL-like"/>
</dbReference>
<gene>
    <name evidence="2" type="ORF">HS961_07670</name>
</gene>
<name>A0A7G5EFF3_9BURK</name>
<dbReference type="PANTHER" id="PTHR41252:SF1">
    <property type="entry name" value="BLR2505 PROTEIN"/>
    <property type="match status" value="1"/>
</dbReference>
<evidence type="ECO:0000313" key="2">
    <source>
        <dbReference type="EMBL" id="QMV72728.1"/>
    </source>
</evidence>
<dbReference type="KEGG" id="cpis:HS961_07670"/>
<dbReference type="SUPFAM" id="SSF54427">
    <property type="entry name" value="NTF2-like"/>
    <property type="match status" value="1"/>
</dbReference>
<dbReference type="Proteomes" id="UP000515240">
    <property type="component" value="Chromosome"/>
</dbReference>
<sequence>MTTSNLDTIRATYEGSPEDNAQHLMAALAPDALWIEAAGSPYAGSYVGAAQIVEGVFARLGNDWATFSAQVHSYLADGDRVAVFGRYAGTHRASGKAMEASFSHLYQLRGGRIIRMEQVVDSAPMLQAMQA</sequence>
<organism evidence="2 3">
    <name type="scientific">Comamonas piscis</name>
    <dbReference type="NCBI Taxonomy" id="1562974"/>
    <lineage>
        <taxon>Bacteria</taxon>
        <taxon>Pseudomonadati</taxon>
        <taxon>Pseudomonadota</taxon>
        <taxon>Betaproteobacteria</taxon>
        <taxon>Burkholderiales</taxon>
        <taxon>Comamonadaceae</taxon>
        <taxon>Comamonas</taxon>
    </lineage>
</organism>
<dbReference type="Pfam" id="PF12680">
    <property type="entry name" value="SnoaL_2"/>
    <property type="match status" value="1"/>
</dbReference>
<evidence type="ECO:0000313" key="3">
    <source>
        <dbReference type="Proteomes" id="UP000515240"/>
    </source>
</evidence>
<dbReference type="EMBL" id="CP058554">
    <property type="protein sequence ID" value="QMV72728.1"/>
    <property type="molecule type" value="Genomic_DNA"/>
</dbReference>
<feature type="domain" description="SnoaL-like" evidence="1">
    <location>
        <begin position="10"/>
        <end position="116"/>
    </location>
</feature>
<protein>
    <submittedName>
        <fullName evidence="2">Nuclear transport factor 2 family protein</fullName>
    </submittedName>
</protein>
<keyword evidence="3" id="KW-1185">Reference proteome</keyword>
<dbReference type="PANTHER" id="PTHR41252">
    <property type="entry name" value="BLR2505 PROTEIN"/>
    <property type="match status" value="1"/>
</dbReference>
<dbReference type="Gene3D" id="3.10.450.50">
    <property type="match status" value="1"/>
</dbReference>
<reference evidence="2 3" key="1">
    <citation type="journal article" date="2020" name="G3 (Bethesda)">
        <title>CeMbio - The Caenorhabditis elegans Microbiome Resource.</title>
        <authorList>
            <person name="Dirksen P."/>
            <person name="Assie A."/>
            <person name="Zimmermann J."/>
            <person name="Zhang F."/>
            <person name="Tietje A.M."/>
            <person name="Marsh S.A."/>
            <person name="Felix M.A."/>
            <person name="Shapira M."/>
            <person name="Kaleta C."/>
            <person name="Schulenburg H."/>
            <person name="Samuel B."/>
        </authorList>
    </citation>
    <scope>NUCLEOTIDE SEQUENCE [LARGE SCALE GENOMIC DNA]</scope>
    <source>
        <strain evidence="2 3">BIGb0172</strain>
    </source>
</reference>
<dbReference type="AlphaFoldDB" id="A0A7G5EFF3"/>
<evidence type="ECO:0000259" key="1">
    <source>
        <dbReference type="Pfam" id="PF12680"/>
    </source>
</evidence>
<dbReference type="InterPro" id="IPR032710">
    <property type="entry name" value="NTF2-like_dom_sf"/>
</dbReference>
<proteinExistence type="predicted"/>